<accession>D8SES6</accession>
<dbReference type="InterPro" id="IPR010713">
    <property type="entry name" value="XET_C"/>
</dbReference>
<proteinExistence type="inferred from homology"/>
<dbReference type="GO" id="GO:0004553">
    <property type="term" value="F:hydrolase activity, hydrolyzing O-glycosyl compounds"/>
    <property type="evidence" value="ECO:0007669"/>
    <property type="project" value="InterPro"/>
</dbReference>
<comment type="PTM">
    <text evidence="4">Contains at least one intrachain disulfide bond essential for its enzymatic activity.</text>
</comment>
<dbReference type="GO" id="GO:0048046">
    <property type="term" value="C:apoplast"/>
    <property type="evidence" value="ECO:0007669"/>
    <property type="project" value="UniProtKB-SubCell"/>
</dbReference>
<evidence type="ECO:0000313" key="7">
    <source>
        <dbReference type="Proteomes" id="UP000001514"/>
    </source>
</evidence>
<dbReference type="AlphaFoldDB" id="D8SES6"/>
<gene>
    <name evidence="6" type="ORF">SELMODRAFT_115266</name>
</gene>
<dbReference type="OrthoDB" id="4781at2759"/>
<dbReference type="FunCoup" id="D8SES6">
    <property type="interactions" value="55"/>
</dbReference>
<comment type="function">
    <text evidence="4">Catalyzes xyloglucan endohydrolysis (XEH) and/or endotransglycosylation (XET). Cleaves and religates xyloglucan polymers, an essential constituent of the primary cell wall, and thereby participates in cell wall construction of growing tissues.</text>
</comment>
<comment type="subcellular location">
    <subcellularLocation>
        <location evidence="4">Secreted</location>
        <location evidence="4">Cell wall</location>
    </subcellularLocation>
    <subcellularLocation>
        <location evidence="4">Secreted</location>
        <location evidence="4">Extracellular space</location>
        <location evidence="4">Apoplast</location>
    </subcellularLocation>
</comment>
<keyword evidence="4" id="KW-0961">Cell wall biogenesis/degradation</keyword>
<dbReference type="InParanoid" id="D8SES6"/>
<keyword evidence="4" id="KW-0052">Apoplast</keyword>
<dbReference type="OMA" id="HTTHEDL"/>
<evidence type="ECO:0000256" key="3">
    <source>
        <dbReference type="ARBA" id="ARBA00023295"/>
    </source>
</evidence>
<dbReference type="InterPro" id="IPR013320">
    <property type="entry name" value="ConA-like_dom_sf"/>
</dbReference>
<dbReference type="EMBL" id="GL377616">
    <property type="protein sequence ID" value="EFJ16921.1"/>
    <property type="molecule type" value="Genomic_DNA"/>
</dbReference>
<dbReference type="Proteomes" id="UP000001514">
    <property type="component" value="Unassembled WGS sequence"/>
</dbReference>
<name>D8SES6_SELML</name>
<keyword evidence="4" id="KW-0964">Secreted</keyword>
<reference evidence="6 7" key="1">
    <citation type="journal article" date="2011" name="Science">
        <title>The Selaginella genome identifies genetic changes associated with the evolution of vascular plants.</title>
        <authorList>
            <person name="Banks J.A."/>
            <person name="Nishiyama T."/>
            <person name="Hasebe M."/>
            <person name="Bowman J.L."/>
            <person name="Gribskov M."/>
            <person name="dePamphilis C."/>
            <person name="Albert V.A."/>
            <person name="Aono N."/>
            <person name="Aoyama T."/>
            <person name="Ambrose B.A."/>
            <person name="Ashton N.W."/>
            <person name="Axtell M.J."/>
            <person name="Barker E."/>
            <person name="Barker M.S."/>
            <person name="Bennetzen J.L."/>
            <person name="Bonawitz N.D."/>
            <person name="Chapple C."/>
            <person name="Cheng C."/>
            <person name="Correa L.G."/>
            <person name="Dacre M."/>
            <person name="DeBarry J."/>
            <person name="Dreyer I."/>
            <person name="Elias M."/>
            <person name="Engstrom E.M."/>
            <person name="Estelle M."/>
            <person name="Feng L."/>
            <person name="Finet C."/>
            <person name="Floyd S.K."/>
            <person name="Frommer W.B."/>
            <person name="Fujita T."/>
            <person name="Gramzow L."/>
            <person name="Gutensohn M."/>
            <person name="Harholt J."/>
            <person name="Hattori M."/>
            <person name="Heyl A."/>
            <person name="Hirai T."/>
            <person name="Hiwatashi Y."/>
            <person name="Ishikawa M."/>
            <person name="Iwata M."/>
            <person name="Karol K.G."/>
            <person name="Koehler B."/>
            <person name="Kolukisaoglu U."/>
            <person name="Kubo M."/>
            <person name="Kurata T."/>
            <person name="Lalonde S."/>
            <person name="Li K."/>
            <person name="Li Y."/>
            <person name="Litt A."/>
            <person name="Lyons E."/>
            <person name="Manning G."/>
            <person name="Maruyama T."/>
            <person name="Michael T.P."/>
            <person name="Mikami K."/>
            <person name="Miyazaki S."/>
            <person name="Morinaga S."/>
            <person name="Murata T."/>
            <person name="Mueller-Roeber B."/>
            <person name="Nelson D.R."/>
            <person name="Obara M."/>
            <person name="Oguri Y."/>
            <person name="Olmstead R.G."/>
            <person name="Onodera N."/>
            <person name="Petersen B.L."/>
            <person name="Pils B."/>
            <person name="Prigge M."/>
            <person name="Rensing S.A."/>
            <person name="Riano-Pachon D.M."/>
            <person name="Roberts A.W."/>
            <person name="Sato Y."/>
            <person name="Scheller H.V."/>
            <person name="Schulz B."/>
            <person name="Schulz C."/>
            <person name="Shakirov E.V."/>
            <person name="Shibagaki N."/>
            <person name="Shinohara N."/>
            <person name="Shippen D.E."/>
            <person name="Soerensen I."/>
            <person name="Sotooka R."/>
            <person name="Sugimoto N."/>
            <person name="Sugita M."/>
            <person name="Sumikawa N."/>
            <person name="Tanurdzic M."/>
            <person name="Theissen G."/>
            <person name="Ulvskov P."/>
            <person name="Wakazuki S."/>
            <person name="Weng J.K."/>
            <person name="Willats W.W."/>
            <person name="Wipf D."/>
            <person name="Wolf P.G."/>
            <person name="Yang L."/>
            <person name="Zimmer A.D."/>
            <person name="Zhu Q."/>
            <person name="Mitros T."/>
            <person name="Hellsten U."/>
            <person name="Loque D."/>
            <person name="Otillar R."/>
            <person name="Salamov A."/>
            <person name="Schmutz J."/>
            <person name="Shapiro H."/>
            <person name="Lindquist E."/>
            <person name="Lucas S."/>
            <person name="Rokhsar D."/>
            <person name="Grigoriev I.V."/>
        </authorList>
    </citation>
    <scope>NUCLEOTIDE SEQUENCE [LARGE SCALE GENOMIC DNA]</scope>
</reference>
<dbReference type="GO" id="GO:0016762">
    <property type="term" value="F:xyloglucan:xyloglucosyl transferase activity"/>
    <property type="evidence" value="ECO:0007669"/>
    <property type="project" value="UniProtKB-EC"/>
</dbReference>
<keyword evidence="1 4" id="KW-0808">Transferase</keyword>
<dbReference type="InterPro" id="IPR044791">
    <property type="entry name" value="Beta-glucanase/XTH"/>
</dbReference>
<keyword evidence="4" id="KW-0134">Cell wall</keyword>
<dbReference type="SUPFAM" id="SSF49899">
    <property type="entry name" value="Concanavalin A-like lectins/glucanases"/>
    <property type="match status" value="1"/>
</dbReference>
<evidence type="ECO:0000256" key="1">
    <source>
        <dbReference type="ARBA" id="ARBA00022679"/>
    </source>
</evidence>
<sequence length="223" mass="25390">GSGIESIHTYFYGFFSALIKLPASYSAGVVTAFYISNYDTFPHNHDEVDFEFLGVAAGTPYLLQTNIYGDGSAKGREERINLWFDATADFHRYSILWNSYQLVFFIDDIPIRRMARSGELGHQYPSKPMKAYSSIWDGSNWATDGGHSPVNYAYGPFVASFTDLKLQGCEEGSICSDQQNEISSIRDLTEQQKNDLAWVRENHLTYTYCNDRQRYPIPFPECS</sequence>
<dbReference type="GO" id="GO:0044042">
    <property type="term" value="P:glucan metabolic process"/>
    <property type="evidence" value="ECO:0007669"/>
    <property type="project" value="InterPro"/>
</dbReference>
<comment type="similarity">
    <text evidence="4">Belongs to the glycosyl hydrolase 16 family.</text>
</comment>
<protein>
    <recommendedName>
        <fullName evidence="4">Xyloglucan endotransglucosylase/hydrolase</fullName>
        <ecNumber evidence="4">2.4.1.207</ecNumber>
    </recommendedName>
</protein>
<keyword evidence="7" id="KW-1185">Reference proteome</keyword>
<keyword evidence="2 4" id="KW-0378">Hydrolase</keyword>
<dbReference type="Gramene" id="EFJ16921">
    <property type="protein sequence ID" value="EFJ16921"/>
    <property type="gene ID" value="SELMODRAFT_115266"/>
</dbReference>
<dbReference type="KEGG" id="smo:SELMODRAFT_115266"/>
<feature type="non-terminal residue" evidence="6">
    <location>
        <position position="1"/>
    </location>
</feature>
<dbReference type="GO" id="GO:0071555">
    <property type="term" value="P:cell wall organization"/>
    <property type="evidence" value="ECO:0007669"/>
    <property type="project" value="UniProtKB-KW"/>
</dbReference>
<evidence type="ECO:0000256" key="4">
    <source>
        <dbReference type="RuleBase" id="RU361120"/>
    </source>
</evidence>
<evidence type="ECO:0000313" key="6">
    <source>
        <dbReference type="EMBL" id="EFJ16921.1"/>
    </source>
</evidence>
<dbReference type="HOGENOM" id="CLU_048041_1_3_1"/>
<organism evidence="7">
    <name type="scientific">Selaginella moellendorffii</name>
    <name type="common">Spikemoss</name>
    <dbReference type="NCBI Taxonomy" id="88036"/>
    <lineage>
        <taxon>Eukaryota</taxon>
        <taxon>Viridiplantae</taxon>
        <taxon>Streptophyta</taxon>
        <taxon>Embryophyta</taxon>
        <taxon>Tracheophyta</taxon>
        <taxon>Lycopodiopsida</taxon>
        <taxon>Selaginellales</taxon>
        <taxon>Selaginellaceae</taxon>
        <taxon>Selaginella</taxon>
    </lineage>
</organism>
<feature type="domain" description="GH16" evidence="5">
    <location>
        <begin position="1"/>
        <end position="161"/>
    </location>
</feature>
<dbReference type="Pfam" id="PF06955">
    <property type="entry name" value="XET_C"/>
    <property type="match status" value="1"/>
</dbReference>
<dbReference type="PANTHER" id="PTHR31062">
    <property type="entry name" value="XYLOGLUCAN ENDOTRANSGLUCOSYLASE/HYDROLASE PROTEIN 8-RELATED"/>
    <property type="match status" value="1"/>
</dbReference>
<dbReference type="InterPro" id="IPR000757">
    <property type="entry name" value="Beta-glucanase-like"/>
</dbReference>
<dbReference type="Pfam" id="PF00722">
    <property type="entry name" value="Glyco_hydro_16"/>
    <property type="match status" value="1"/>
</dbReference>
<evidence type="ECO:0000259" key="5">
    <source>
        <dbReference type="PROSITE" id="PS51762"/>
    </source>
</evidence>
<evidence type="ECO:0000256" key="2">
    <source>
        <dbReference type="ARBA" id="ARBA00022801"/>
    </source>
</evidence>
<keyword evidence="3 4" id="KW-0326">Glycosidase</keyword>
<dbReference type="Gene3D" id="2.60.120.200">
    <property type="match status" value="1"/>
</dbReference>
<dbReference type="EC" id="2.4.1.207" evidence="4"/>
<dbReference type="PROSITE" id="PS51762">
    <property type="entry name" value="GH16_2"/>
    <property type="match status" value="1"/>
</dbReference>